<protein>
    <submittedName>
        <fullName evidence="1">Uncharacterized protein</fullName>
    </submittedName>
</protein>
<name>A0A3M8W810_9ACTN</name>
<dbReference type="AlphaFoldDB" id="A0A3M8W810"/>
<dbReference type="EMBL" id="RIBZ01000203">
    <property type="protein sequence ID" value="RNG26248.1"/>
    <property type="molecule type" value="Genomic_DNA"/>
</dbReference>
<accession>A0A3M8W810</accession>
<organism evidence="1 2">
    <name type="scientific">Streptomyces botrytidirepellens</name>
    <dbReference type="NCBI Taxonomy" id="2486417"/>
    <lineage>
        <taxon>Bacteria</taxon>
        <taxon>Bacillati</taxon>
        <taxon>Actinomycetota</taxon>
        <taxon>Actinomycetes</taxon>
        <taxon>Kitasatosporales</taxon>
        <taxon>Streptomycetaceae</taxon>
        <taxon>Streptomyces</taxon>
    </lineage>
</organism>
<dbReference type="Proteomes" id="UP000275401">
    <property type="component" value="Unassembled WGS sequence"/>
</dbReference>
<sequence>MAGTSVTEDDLRELGLDLSEVEDITAIADSHACLGNLATQTRDLNVAVVPVGDRWLHFSCGENLVLYDTSEEANAAMARDIADTIELVVDPDSPDCHDVHERLDDTDDSVTVCGVGSTSDGYDHDLVLTVWRHNGTPGWDSHTSYESALQSALYEANRIAERVGSATAAPLVQAVEISIFEAAMDDDGGSVPDDYERHMAISDDGETHFLVEVGGLWTHANDGYPNAISWKETRADAARNLLNAVGIKNLILKEGYNWVSPDEQDRICVIEQEGSYALVWVLGDTAGLEPCDLDLDDEGLAEASARAARILRDHQEYQEANRTTELSRTEQINADAMRRRVLLDQVEAVETALGDNIRRGHHENLIGRYRPSGISWKSLTNSLGEDRVKVYEIRDGKFWPKDCTVVYDLVTDYHGTAGVQVGPDFDYLPPQVEDKFAKHGYGPDEPGLWILVSPEGAVETNSPEPAASVTIGIPSDQMRALHRAIDAQNM</sequence>
<proteinExistence type="predicted"/>
<reference evidence="1 2" key="1">
    <citation type="submission" date="2018-11" db="EMBL/GenBank/DDBJ databases">
        <title>The Potential of Streptomyces as Biocontrol Agents against the Tomato grey mould, Botrytis cinerea (Gray mold) Frontiers in Microbiology.</title>
        <authorList>
            <person name="Li D."/>
        </authorList>
    </citation>
    <scope>NUCLEOTIDE SEQUENCE [LARGE SCALE GENOMIC DNA]</scope>
    <source>
        <strain evidence="1 2">NEAU-LD23</strain>
    </source>
</reference>
<keyword evidence="2" id="KW-1185">Reference proteome</keyword>
<comment type="caution">
    <text evidence="1">The sequence shown here is derived from an EMBL/GenBank/DDBJ whole genome shotgun (WGS) entry which is preliminary data.</text>
</comment>
<evidence type="ECO:0000313" key="2">
    <source>
        <dbReference type="Proteomes" id="UP000275401"/>
    </source>
</evidence>
<gene>
    <name evidence="1" type="ORF">EEJ42_15735</name>
</gene>
<evidence type="ECO:0000313" key="1">
    <source>
        <dbReference type="EMBL" id="RNG26248.1"/>
    </source>
</evidence>